<reference evidence="2 3" key="1">
    <citation type="submission" date="2011-12" db="EMBL/GenBank/DDBJ databases">
        <title>Whole genome shotgun sequence of Arthrobacter globiformis NBRC 12137.</title>
        <authorList>
            <person name="Miyazawa S."/>
            <person name="Hosoyama A."/>
            <person name="Tsuchikane K."/>
            <person name="Katsumata H."/>
            <person name="Yamazaki S."/>
            <person name="Fujita N."/>
        </authorList>
    </citation>
    <scope>NUCLEOTIDE SEQUENCE [LARGE SCALE GENOMIC DNA]</scope>
    <source>
        <strain evidence="2 3">NBRC 12137</strain>
    </source>
</reference>
<accession>H0QGH6</accession>
<evidence type="ECO:0000313" key="2">
    <source>
        <dbReference type="EMBL" id="GAB11927.1"/>
    </source>
</evidence>
<dbReference type="Proteomes" id="UP000003828">
    <property type="component" value="Unassembled WGS sequence"/>
</dbReference>
<keyword evidence="3" id="KW-1185">Reference proteome</keyword>
<name>H0QGH6_ARTG1</name>
<comment type="caution">
    <text evidence="2">The sequence shown here is derived from an EMBL/GenBank/DDBJ whole genome shotgun (WGS) entry which is preliminary data.</text>
</comment>
<sequence>PRHPSSPAPPPQRARARGMTGPGPLSSSCRPGCGSRPPKPAAASSLADAVLPRTGFGGQPLPPRYEELAAAVSAARIGSRAGTTITLALDRARHLTTADLTAAMEHALTQTAVESDGDFLTRVTKHWAEAIDQDGTEPSEPALRQIQGAFIRRPKHGLQHLEIFATTEQFETLTTAMNTATNP</sequence>
<feature type="region of interest" description="Disordered" evidence="1">
    <location>
        <begin position="1"/>
        <end position="46"/>
    </location>
</feature>
<feature type="non-terminal residue" evidence="2">
    <location>
        <position position="1"/>
    </location>
</feature>
<dbReference type="eggNOG" id="COG1403">
    <property type="taxonomic scope" value="Bacteria"/>
</dbReference>
<organism evidence="2 3">
    <name type="scientific">Arthrobacter globiformis (strain ATCC 8010 / DSM 20124 / JCM 1332 / NBRC 12137 / NCIMB 8907 / NRRL B-2979 / 168)</name>
    <dbReference type="NCBI Taxonomy" id="1077972"/>
    <lineage>
        <taxon>Bacteria</taxon>
        <taxon>Bacillati</taxon>
        <taxon>Actinomycetota</taxon>
        <taxon>Actinomycetes</taxon>
        <taxon>Micrococcales</taxon>
        <taxon>Micrococcaceae</taxon>
        <taxon>Arthrobacter</taxon>
    </lineage>
</organism>
<dbReference type="EMBL" id="BAEG01000001">
    <property type="protein sequence ID" value="GAB11927.1"/>
    <property type="molecule type" value="Genomic_DNA"/>
</dbReference>
<dbReference type="AlphaFoldDB" id="H0QGH6"/>
<feature type="non-terminal residue" evidence="2">
    <location>
        <position position="183"/>
    </location>
</feature>
<evidence type="ECO:0000256" key="1">
    <source>
        <dbReference type="SAM" id="MobiDB-lite"/>
    </source>
</evidence>
<gene>
    <name evidence="2" type="ORF">ARGLB_001_00010</name>
</gene>
<proteinExistence type="predicted"/>
<protein>
    <submittedName>
        <fullName evidence="2">Uncharacterized protein</fullName>
    </submittedName>
</protein>
<feature type="compositionally biased region" description="Pro residues" evidence="1">
    <location>
        <begin position="1"/>
        <end position="12"/>
    </location>
</feature>
<evidence type="ECO:0000313" key="3">
    <source>
        <dbReference type="Proteomes" id="UP000003828"/>
    </source>
</evidence>